<sequence length="68" mass="7472">MQPCTEPTQFPIATTTSQATWTTTSSATSSVHAKFRDITSATLDKPLWLLMKMVSSFGVSRHSIPRLS</sequence>
<dbReference type="EnsemblPlants" id="ORUFI09G21540.4">
    <property type="protein sequence ID" value="ORUFI09G21540.4"/>
    <property type="gene ID" value="ORUFI09G21540"/>
</dbReference>
<dbReference type="AlphaFoldDB" id="A0A0E0QV83"/>
<reference evidence="2" key="1">
    <citation type="submission" date="2013-06" db="EMBL/GenBank/DDBJ databases">
        <authorList>
            <person name="Zhao Q."/>
        </authorList>
    </citation>
    <scope>NUCLEOTIDE SEQUENCE</scope>
    <source>
        <strain evidence="2">cv. W1943</strain>
    </source>
</reference>
<accession>A0A0E0QV83</accession>
<protein>
    <submittedName>
        <fullName evidence="1">Uncharacterized protein</fullName>
    </submittedName>
</protein>
<name>A0A0E0QV83_ORYRU</name>
<evidence type="ECO:0000313" key="2">
    <source>
        <dbReference type="Proteomes" id="UP000008022"/>
    </source>
</evidence>
<dbReference type="Gramene" id="ORUFI09G21540.4">
    <property type="protein sequence ID" value="ORUFI09G21540.4"/>
    <property type="gene ID" value="ORUFI09G21540"/>
</dbReference>
<dbReference type="Proteomes" id="UP000008022">
    <property type="component" value="Unassembled WGS sequence"/>
</dbReference>
<evidence type="ECO:0000313" key="1">
    <source>
        <dbReference type="EnsemblPlants" id="ORUFI09G21540.4"/>
    </source>
</evidence>
<dbReference type="OMA" id="SQATWTT"/>
<organism evidence="1 2">
    <name type="scientific">Oryza rufipogon</name>
    <name type="common">Brownbeard rice</name>
    <name type="synonym">Asian wild rice</name>
    <dbReference type="NCBI Taxonomy" id="4529"/>
    <lineage>
        <taxon>Eukaryota</taxon>
        <taxon>Viridiplantae</taxon>
        <taxon>Streptophyta</taxon>
        <taxon>Embryophyta</taxon>
        <taxon>Tracheophyta</taxon>
        <taxon>Spermatophyta</taxon>
        <taxon>Magnoliopsida</taxon>
        <taxon>Liliopsida</taxon>
        <taxon>Poales</taxon>
        <taxon>Poaceae</taxon>
        <taxon>BOP clade</taxon>
        <taxon>Oryzoideae</taxon>
        <taxon>Oryzeae</taxon>
        <taxon>Oryzinae</taxon>
        <taxon>Oryza</taxon>
    </lineage>
</organism>
<reference evidence="1" key="2">
    <citation type="submission" date="2015-06" db="UniProtKB">
        <authorList>
            <consortium name="EnsemblPlants"/>
        </authorList>
    </citation>
    <scope>IDENTIFICATION</scope>
</reference>
<dbReference type="HOGENOM" id="CLU_2798333_0_0_1"/>
<proteinExistence type="predicted"/>
<keyword evidence="2" id="KW-1185">Reference proteome</keyword>